<protein>
    <recommendedName>
        <fullName evidence="3">WW domain-containing protein</fullName>
    </recommendedName>
</protein>
<dbReference type="SMART" id="SM00456">
    <property type="entry name" value="WW"/>
    <property type="match status" value="1"/>
</dbReference>
<dbReference type="InterPro" id="IPR001202">
    <property type="entry name" value="WW_dom"/>
</dbReference>
<keyword evidence="2" id="KW-0694">RNA-binding</keyword>
<evidence type="ECO:0000256" key="2">
    <source>
        <dbReference type="PROSITE-ProRule" id="PRU00117"/>
    </source>
</evidence>
<dbReference type="GO" id="GO:0003723">
    <property type="term" value="F:RNA binding"/>
    <property type="evidence" value="ECO:0007669"/>
    <property type="project" value="UniProtKB-UniRule"/>
</dbReference>
<dbReference type="Pfam" id="PF00397">
    <property type="entry name" value="WW"/>
    <property type="match status" value="1"/>
</dbReference>
<evidence type="ECO:0000256" key="1">
    <source>
        <dbReference type="ARBA" id="ARBA00022737"/>
    </source>
</evidence>
<keyword evidence="5" id="KW-1185">Reference proteome</keyword>
<dbReference type="InterPro" id="IPR036612">
    <property type="entry name" value="KH_dom_type_1_sf"/>
</dbReference>
<dbReference type="EMBL" id="JALJOU010000018">
    <property type="protein sequence ID" value="KAK9838469.1"/>
    <property type="molecule type" value="Genomic_DNA"/>
</dbReference>
<organism evidence="4 5">
    <name type="scientific">Elliptochloris bilobata</name>
    <dbReference type="NCBI Taxonomy" id="381761"/>
    <lineage>
        <taxon>Eukaryota</taxon>
        <taxon>Viridiplantae</taxon>
        <taxon>Chlorophyta</taxon>
        <taxon>core chlorophytes</taxon>
        <taxon>Trebouxiophyceae</taxon>
        <taxon>Trebouxiophyceae incertae sedis</taxon>
        <taxon>Elliptochloris clade</taxon>
        <taxon>Elliptochloris</taxon>
    </lineage>
</organism>
<dbReference type="PROSITE" id="PS50020">
    <property type="entry name" value="WW_DOMAIN_2"/>
    <property type="match status" value="1"/>
</dbReference>
<dbReference type="Gene3D" id="3.30.1370.10">
    <property type="entry name" value="K Homology domain, type 1"/>
    <property type="match status" value="1"/>
</dbReference>
<dbReference type="CDD" id="cd00105">
    <property type="entry name" value="KH-I"/>
    <property type="match status" value="1"/>
</dbReference>
<dbReference type="AlphaFoldDB" id="A0AAW1RX07"/>
<proteinExistence type="predicted"/>
<dbReference type="CDD" id="cd00201">
    <property type="entry name" value="WW"/>
    <property type="match status" value="1"/>
</dbReference>
<evidence type="ECO:0000259" key="3">
    <source>
        <dbReference type="PROSITE" id="PS50020"/>
    </source>
</evidence>
<dbReference type="Pfam" id="PF00013">
    <property type="entry name" value="KH_1"/>
    <property type="match status" value="1"/>
</dbReference>
<dbReference type="Gene3D" id="2.20.70.10">
    <property type="match status" value="1"/>
</dbReference>
<dbReference type="SUPFAM" id="SSF51045">
    <property type="entry name" value="WW domain"/>
    <property type="match status" value="1"/>
</dbReference>
<name>A0AAW1RX07_9CHLO</name>
<gene>
    <name evidence="4" type="ORF">WJX81_001106</name>
</gene>
<keyword evidence="1" id="KW-0677">Repeat</keyword>
<dbReference type="PROSITE" id="PS50084">
    <property type="entry name" value="KH_TYPE_1"/>
    <property type="match status" value="1"/>
</dbReference>
<feature type="domain" description="WW" evidence="3">
    <location>
        <begin position="220"/>
        <end position="253"/>
    </location>
</feature>
<dbReference type="SMART" id="SM00322">
    <property type="entry name" value="KH"/>
    <property type="match status" value="1"/>
</dbReference>
<evidence type="ECO:0000313" key="5">
    <source>
        <dbReference type="Proteomes" id="UP001445335"/>
    </source>
</evidence>
<sequence>MTLAAQHVPERFLPMAGFALQQTEVVLCPRSMIGRVIGKNGETIKALQAFTGAMIQIDQSTDPTKVTIAGEAHSLRTAVDMVTDIVAGNFKGFALLRQLALSAPENQAGSTSSSPPKPMYIRGYGIVPPTQQASDLEAESRSANAALGLALAENFRSSSLGAEASGYSLSLGGDGVRSLSLSSTGTAQYLGLGAKDSLQPNTPIATQSNLSFTGGPAAGPGLPGNWARLKDPEGRSFYYNAVTRESAWELPCRS</sequence>
<reference evidence="4 5" key="1">
    <citation type="journal article" date="2024" name="Nat. Commun.">
        <title>Phylogenomics reveals the evolutionary origins of lichenization in chlorophyte algae.</title>
        <authorList>
            <person name="Puginier C."/>
            <person name="Libourel C."/>
            <person name="Otte J."/>
            <person name="Skaloud P."/>
            <person name="Haon M."/>
            <person name="Grisel S."/>
            <person name="Petersen M."/>
            <person name="Berrin J.G."/>
            <person name="Delaux P.M."/>
            <person name="Dal Grande F."/>
            <person name="Keller J."/>
        </authorList>
    </citation>
    <scope>NUCLEOTIDE SEQUENCE [LARGE SCALE GENOMIC DNA]</scope>
    <source>
        <strain evidence="4 5">SAG 245.80</strain>
    </source>
</reference>
<comment type="caution">
    <text evidence="4">The sequence shown here is derived from an EMBL/GenBank/DDBJ whole genome shotgun (WGS) entry which is preliminary data.</text>
</comment>
<dbReference type="InterPro" id="IPR036020">
    <property type="entry name" value="WW_dom_sf"/>
</dbReference>
<dbReference type="InterPro" id="IPR004087">
    <property type="entry name" value="KH_dom"/>
</dbReference>
<dbReference type="Proteomes" id="UP001445335">
    <property type="component" value="Unassembled WGS sequence"/>
</dbReference>
<dbReference type="SUPFAM" id="SSF54791">
    <property type="entry name" value="Eukaryotic type KH-domain (KH-domain type I)"/>
    <property type="match status" value="1"/>
</dbReference>
<dbReference type="PANTHER" id="PTHR10288">
    <property type="entry name" value="KH DOMAIN CONTAINING RNA BINDING PROTEIN"/>
    <property type="match status" value="1"/>
</dbReference>
<dbReference type="InterPro" id="IPR004088">
    <property type="entry name" value="KH_dom_type_1"/>
</dbReference>
<accession>A0AAW1RX07</accession>
<evidence type="ECO:0000313" key="4">
    <source>
        <dbReference type="EMBL" id="KAK9838469.1"/>
    </source>
</evidence>